<name>A0ABP9YTQ6_9FUNG</name>
<sequence length="98" mass="11495">MDTIRRSMQYSNGPGKIQKVLTEMHYKKYDELQHTYLVSTTEYPSCRTPFEPTVSSNELFYKRKYHNVDLQDDFDASATPKYTNIELLDHLGKANNLL</sequence>
<keyword evidence="2" id="KW-1185">Reference proteome</keyword>
<dbReference type="Proteomes" id="UP001473302">
    <property type="component" value="Unassembled WGS sequence"/>
</dbReference>
<proteinExistence type="predicted"/>
<reference evidence="1 2" key="1">
    <citation type="submission" date="2024-04" db="EMBL/GenBank/DDBJ databases">
        <title>genome sequences of Mucor flavus KT1a and Helicostylum pulchrum KT1b strains isolated from the surface of a dry-aged beef.</title>
        <authorList>
            <person name="Toyotome T."/>
            <person name="Hosono M."/>
            <person name="Torimaru M."/>
            <person name="Fukuda K."/>
            <person name="Mikami N."/>
        </authorList>
    </citation>
    <scope>NUCLEOTIDE SEQUENCE [LARGE SCALE GENOMIC DNA]</scope>
    <source>
        <strain evidence="1 2">KT1a</strain>
    </source>
</reference>
<comment type="caution">
    <text evidence="1">The sequence shown here is derived from an EMBL/GenBank/DDBJ whole genome shotgun (WGS) entry which is preliminary data.</text>
</comment>
<evidence type="ECO:0000313" key="1">
    <source>
        <dbReference type="EMBL" id="GAA5810252.1"/>
    </source>
</evidence>
<evidence type="ECO:0000313" key="2">
    <source>
        <dbReference type="Proteomes" id="UP001473302"/>
    </source>
</evidence>
<gene>
    <name evidence="1" type="ORF">MFLAVUS_003672</name>
</gene>
<accession>A0ABP9YTQ6</accession>
<protein>
    <submittedName>
        <fullName evidence="1">Uncharacterized protein</fullName>
    </submittedName>
</protein>
<organism evidence="1 2">
    <name type="scientific">Mucor flavus</name>
    <dbReference type="NCBI Taxonomy" id="439312"/>
    <lineage>
        <taxon>Eukaryota</taxon>
        <taxon>Fungi</taxon>
        <taxon>Fungi incertae sedis</taxon>
        <taxon>Mucoromycota</taxon>
        <taxon>Mucoromycotina</taxon>
        <taxon>Mucoromycetes</taxon>
        <taxon>Mucorales</taxon>
        <taxon>Mucorineae</taxon>
        <taxon>Mucoraceae</taxon>
        <taxon>Mucor</taxon>
    </lineage>
</organism>
<dbReference type="EMBL" id="BAABUK010000007">
    <property type="protein sequence ID" value="GAA5810252.1"/>
    <property type="molecule type" value="Genomic_DNA"/>
</dbReference>